<sequence>MIKQQLIHSDYQPLANEIERYFAQSSTILQDDRNTIKEVVFNNETLVVKSYKRLGWFRGLIYTYWKKSKAWRAYEYGLKIAKFTPKVVARIENFEPLLGKSYLICQKFEADFDIRIPLLDGNFNDRIQIFKQFSNFVYQLHQNNIMHNDLSPGNILIKKNQQDYEFKIIDINRLNFKTLNSKDRAKNFNKLWANDDDLALILQTYAKLSGVKVDYFVNLGLSYNQQNKIAKVRKRKIKRALGL</sequence>
<name>A0A1J5TXW8_9GAMM</name>
<dbReference type="InterPro" id="IPR011009">
    <property type="entry name" value="Kinase-like_dom_sf"/>
</dbReference>
<evidence type="ECO:0000313" key="2">
    <source>
        <dbReference type="Proteomes" id="UP000182798"/>
    </source>
</evidence>
<proteinExistence type="predicted"/>
<evidence type="ECO:0000313" key="1">
    <source>
        <dbReference type="EMBL" id="OIR25699.1"/>
    </source>
</evidence>
<dbReference type="Gene3D" id="1.10.510.10">
    <property type="entry name" value="Transferase(Phosphotransferase) domain 1"/>
    <property type="match status" value="1"/>
</dbReference>
<dbReference type="GO" id="GO:0004672">
    <property type="term" value="F:protein kinase activity"/>
    <property type="evidence" value="ECO:0007669"/>
    <property type="project" value="InterPro"/>
</dbReference>
<dbReference type="RefSeq" id="WP_071563242.1">
    <property type="nucleotide sequence ID" value="NZ_MIQH01000025.1"/>
</dbReference>
<accession>A0A1J5TXW8</accession>
<dbReference type="AlphaFoldDB" id="A0A1J5TXW8"/>
<reference evidence="2" key="1">
    <citation type="submission" date="2016-09" db="EMBL/GenBank/DDBJ databases">
        <title>Genome Sequence of Bathymodiolus thermophilus sulfur-oxidizing gill endosymbiont.</title>
        <authorList>
            <person name="Ponnudurai R."/>
            <person name="Kleiner M."/>
            <person name="Sayavedra L."/>
            <person name="Thuermer A."/>
            <person name="Felbeck H."/>
            <person name="Schlueter R."/>
            <person name="Schweder T."/>
            <person name="Markert S."/>
        </authorList>
    </citation>
    <scope>NUCLEOTIDE SEQUENCE [LARGE SCALE GENOMIC DNA]</scope>
    <source>
        <strain evidence="2">BAT/CrabSpa'14</strain>
    </source>
</reference>
<dbReference type="PROSITE" id="PS00109">
    <property type="entry name" value="PROTEIN_KINASE_TYR"/>
    <property type="match status" value="1"/>
</dbReference>
<dbReference type="Pfam" id="PF06293">
    <property type="entry name" value="Kdo"/>
    <property type="match status" value="1"/>
</dbReference>
<dbReference type="SUPFAM" id="SSF56112">
    <property type="entry name" value="Protein kinase-like (PK-like)"/>
    <property type="match status" value="1"/>
</dbReference>
<gene>
    <name evidence="1" type="ORF">BGC33_07590</name>
</gene>
<dbReference type="InterPro" id="IPR008266">
    <property type="entry name" value="Tyr_kinase_AS"/>
</dbReference>
<comment type="caution">
    <text evidence="1">The sequence shown here is derived from an EMBL/GenBank/DDBJ whole genome shotgun (WGS) entry which is preliminary data.</text>
</comment>
<dbReference type="Proteomes" id="UP000182798">
    <property type="component" value="Unassembled WGS sequence"/>
</dbReference>
<evidence type="ECO:0008006" key="3">
    <source>
        <dbReference type="Google" id="ProtNLM"/>
    </source>
</evidence>
<organism evidence="1 2">
    <name type="scientific">Bathymodiolus thermophilus thioautotrophic gill symbiont</name>
    <dbReference type="NCBI Taxonomy" id="2360"/>
    <lineage>
        <taxon>Bacteria</taxon>
        <taxon>Pseudomonadati</taxon>
        <taxon>Pseudomonadota</taxon>
        <taxon>Gammaproteobacteria</taxon>
        <taxon>sulfur-oxidizing symbionts</taxon>
    </lineage>
</organism>
<protein>
    <recommendedName>
        <fullName evidence="3">Protein kinase domain-containing protein</fullName>
    </recommendedName>
</protein>
<dbReference type="EMBL" id="MIQH01000025">
    <property type="protein sequence ID" value="OIR25699.1"/>
    <property type="molecule type" value="Genomic_DNA"/>
</dbReference>
<dbReference type="OrthoDB" id="9801841at2"/>